<dbReference type="SUPFAM" id="SSF47757">
    <property type="entry name" value="Chemotaxis receptor methyltransferase CheR, N-terminal domain"/>
    <property type="match status" value="1"/>
</dbReference>
<dbReference type="InterPro" id="IPR050903">
    <property type="entry name" value="Bact_Chemotaxis_MeTrfase"/>
</dbReference>
<sequence length="286" mass="31785">MAGVDASHRIVADLLRARTGQHLSEARMWRVPSALAGLFRARGISNVDQLVCLLAAPDARDLATEVVEALLNNETYFFRDTAFFDRLAETVLPDIFQRRKATRRIAIWSAGCSTGQEALSLAMLFADDPDRWRDWTIEIVGTDISHKAISVAQSGLYSQFEIQRGMDIHRMLRHFDEVATGWQAKPELRALTRFRQASLFSAPPATHGFDLVLCRNVMLYFDAPKRAEGFARLAQGMALDGWLMLGSGETVLGQTPLFETSDEGPALYRRAAAPVSRECARATKVG</sequence>
<dbReference type="PROSITE" id="PS50123">
    <property type="entry name" value="CHER"/>
    <property type="match status" value="1"/>
</dbReference>
<dbReference type="OrthoDB" id="9816309at2"/>
<dbReference type="Gene3D" id="3.40.50.150">
    <property type="entry name" value="Vaccinia Virus protein VP39"/>
    <property type="match status" value="1"/>
</dbReference>
<dbReference type="EMBL" id="WTYD01000001">
    <property type="protein sequence ID" value="MXO54207.1"/>
    <property type="molecule type" value="Genomic_DNA"/>
</dbReference>
<protein>
    <submittedName>
        <fullName evidence="2">Protein-glutamate O-methyltransferase CheR</fullName>
    </submittedName>
</protein>
<evidence type="ECO:0000313" key="2">
    <source>
        <dbReference type="EMBL" id="MXO54207.1"/>
    </source>
</evidence>
<dbReference type="GO" id="GO:0008757">
    <property type="term" value="F:S-adenosylmethionine-dependent methyltransferase activity"/>
    <property type="evidence" value="ECO:0007669"/>
    <property type="project" value="InterPro"/>
</dbReference>
<evidence type="ECO:0000313" key="3">
    <source>
        <dbReference type="Proteomes" id="UP000430272"/>
    </source>
</evidence>
<reference evidence="2 3" key="1">
    <citation type="submission" date="2019-12" db="EMBL/GenBank/DDBJ databases">
        <title>Genomic-based taxomic classification of the family Erythrobacteraceae.</title>
        <authorList>
            <person name="Xu L."/>
        </authorList>
    </citation>
    <scope>NUCLEOTIDE SEQUENCE [LARGE SCALE GENOMIC DNA]</scope>
    <source>
        <strain evidence="2 3">JCM 17468</strain>
    </source>
</reference>
<dbReference type="PRINTS" id="PR00996">
    <property type="entry name" value="CHERMTFRASE"/>
</dbReference>
<dbReference type="AlphaFoldDB" id="A0A844Y9Z3"/>
<keyword evidence="3" id="KW-1185">Reference proteome</keyword>
<comment type="caution">
    <text evidence="2">The sequence shown here is derived from an EMBL/GenBank/DDBJ whole genome shotgun (WGS) entry which is preliminary data.</text>
</comment>
<dbReference type="Proteomes" id="UP000430272">
    <property type="component" value="Unassembled WGS sequence"/>
</dbReference>
<dbReference type="PANTHER" id="PTHR24422">
    <property type="entry name" value="CHEMOTAXIS PROTEIN METHYLTRANSFERASE"/>
    <property type="match status" value="1"/>
</dbReference>
<feature type="domain" description="CheR-type methyltransferase" evidence="1">
    <location>
        <begin position="1"/>
        <end position="273"/>
    </location>
</feature>
<dbReference type="PANTHER" id="PTHR24422:SF21">
    <property type="entry name" value="CHEMOTAXIS PROTEIN METHYLTRANSFERASE 1"/>
    <property type="match status" value="1"/>
</dbReference>
<proteinExistence type="predicted"/>
<dbReference type="InterPro" id="IPR029063">
    <property type="entry name" value="SAM-dependent_MTases_sf"/>
</dbReference>
<dbReference type="RefSeq" id="WP_160660973.1">
    <property type="nucleotide sequence ID" value="NZ_BAABDV010000001.1"/>
</dbReference>
<organism evidence="2 3">
    <name type="scientific">Qipengyuania pelagi</name>
    <dbReference type="NCBI Taxonomy" id="994320"/>
    <lineage>
        <taxon>Bacteria</taxon>
        <taxon>Pseudomonadati</taxon>
        <taxon>Pseudomonadota</taxon>
        <taxon>Alphaproteobacteria</taxon>
        <taxon>Sphingomonadales</taxon>
        <taxon>Erythrobacteraceae</taxon>
        <taxon>Qipengyuania</taxon>
    </lineage>
</organism>
<keyword evidence="2" id="KW-0489">Methyltransferase</keyword>
<name>A0A844Y9Z3_9SPHN</name>
<dbReference type="GO" id="GO:0032259">
    <property type="term" value="P:methylation"/>
    <property type="evidence" value="ECO:0007669"/>
    <property type="project" value="UniProtKB-KW"/>
</dbReference>
<dbReference type="InterPro" id="IPR000780">
    <property type="entry name" value="CheR_MeTrfase"/>
</dbReference>
<keyword evidence="2" id="KW-0808">Transferase</keyword>
<dbReference type="Pfam" id="PF01739">
    <property type="entry name" value="CheR"/>
    <property type="match status" value="1"/>
</dbReference>
<dbReference type="SUPFAM" id="SSF53335">
    <property type="entry name" value="S-adenosyl-L-methionine-dependent methyltransferases"/>
    <property type="match status" value="1"/>
</dbReference>
<accession>A0A844Y9Z3</accession>
<dbReference type="InterPro" id="IPR022642">
    <property type="entry name" value="CheR_C"/>
</dbReference>
<evidence type="ECO:0000259" key="1">
    <source>
        <dbReference type="PROSITE" id="PS50123"/>
    </source>
</evidence>
<dbReference type="SMART" id="SM00138">
    <property type="entry name" value="MeTrc"/>
    <property type="match status" value="1"/>
</dbReference>
<gene>
    <name evidence="2" type="ORF">GRI47_09335</name>
</gene>